<dbReference type="PANTHER" id="PTHR32347:SF23">
    <property type="entry name" value="BLL5650 PROTEIN"/>
    <property type="match status" value="1"/>
</dbReference>
<dbReference type="Proteomes" id="UP000484015">
    <property type="component" value="Unassembled WGS sequence"/>
</dbReference>
<protein>
    <submittedName>
        <fullName evidence="5">HlyD family efflux transporter periplasmic adaptor subunit</fullName>
    </submittedName>
</protein>
<reference evidence="5 6" key="1">
    <citation type="submission" date="2019-11" db="EMBL/GenBank/DDBJ databases">
        <title>Type strains purchased from KCTC, JCM and DSMZ.</title>
        <authorList>
            <person name="Lu H."/>
        </authorList>
    </citation>
    <scope>NUCLEOTIDE SEQUENCE [LARGE SCALE GENOMIC DNA]</scope>
    <source>
        <strain evidence="5 6">KCTC 42409</strain>
    </source>
</reference>
<dbReference type="Gene3D" id="2.40.30.170">
    <property type="match status" value="2"/>
</dbReference>
<dbReference type="OrthoDB" id="9156101at2"/>
<keyword evidence="6" id="KW-1185">Reference proteome</keyword>
<dbReference type="EMBL" id="WNLA01000030">
    <property type="protein sequence ID" value="MTW05787.1"/>
    <property type="molecule type" value="Genomic_DNA"/>
</dbReference>
<gene>
    <name evidence="5" type="ORF">GM668_27290</name>
</gene>
<evidence type="ECO:0000313" key="5">
    <source>
        <dbReference type="EMBL" id="MTW05787.1"/>
    </source>
</evidence>
<feature type="coiled-coil region" evidence="3">
    <location>
        <begin position="190"/>
        <end position="224"/>
    </location>
</feature>
<proteinExistence type="predicted"/>
<name>A0A6L6Q7P1_9BURK</name>
<feature type="chain" id="PRO_5027081307" evidence="4">
    <location>
        <begin position="27"/>
        <end position="669"/>
    </location>
</feature>
<comment type="caution">
    <text evidence="5">The sequence shown here is derived from an EMBL/GenBank/DDBJ whole genome shotgun (WGS) entry which is preliminary data.</text>
</comment>
<feature type="coiled-coil region" evidence="3">
    <location>
        <begin position="492"/>
        <end position="531"/>
    </location>
</feature>
<organism evidence="5 6">
    <name type="scientific">Pseudoduganella ginsengisoli</name>
    <dbReference type="NCBI Taxonomy" id="1462440"/>
    <lineage>
        <taxon>Bacteria</taxon>
        <taxon>Pseudomonadati</taxon>
        <taxon>Pseudomonadota</taxon>
        <taxon>Betaproteobacteria</taxon>
        <taxon>Burkholderiales</taxon>
        <taxon>Oxalobacteraceae</taxon>
        <taxon>Telluria group</taxon>
        <taxon>Pseudoduganella</taxon>
    </lineage>
</organism>
<keyword evidence="4" id="KW-0732">Signal</keyword>
<feature type="signal peptide" evidence="4">
    <location>
        <begin position="1"/>
        <end position="26"/>
    </location>
</feature>
<dbReference type="RefSeq" id="WP_155442132.1">
    <property type="nucleotide sequence ID" value="NZ_WNLA01000030.1"/>
</dbReference>
<keyword evidence="2 3" id="KW-0175">Coiled coil</keyword>
<dbReference type="GO" id="GO:0030313">
    <property type="term" value="C:cell envelope"/>
    <property type="evidence" value="ECO:0007669"/>
    <property type="project" value="UniProtKB-SubCell"/>
</dbReference>
<dbReference type="AlphaFoldDB" id="A0A6L6Q7P1"/>
<evidence type="ECO:0000256" key="3">
    <source>
        <dbReference type="SAM" id="Coils"/>
    </source>
</evidence>
<feature type="coiled-coil region" evidence="3">
    <location>
        <begin position="107"/>
        <end position="152"/>
    </location>
</feature>
<dbReference type="PANTHER" id="PTHR32347">
    <property type="entry name" value="EFFLUX SYSTEM COMPONENT YKNX-RELATED"/>
    <property type="match status" value="1"/>
</dbReference>
<evidence type="ECO:0000256" key="4">
    <source>
        <dbReference type="SAM" id="SignalP"/>
    </source>
</evidence>
<sequence>MKRRYLAAIGALPLLGVVIAAAVSHANTVPAATSPAGKSGPTAHSAAGPQARPVLLTGEVEAQDSQTIFVPPSNNSPLVLRNFVAEGSQVKAGDVVLRIETGGAANVDRLKIELDAARARAERETANLEVAAVEAEKALATAQAALDKAKVDAALPKQQITALNYDRYQAELDRATRDFAIKQGSLQNAREAVKRRKEDGELEVKKLQINVAFQIAQLAQAEVRAERDGVVVHGYSPWRGERLDEGSTAWPGNAAGVVMGNGQMNVTAWVLEADRPYLRDSQPVTVRFDALPGVALAAKITAITSAPEARPRWGSGRYFKATITLPDNHGLPLVAGMSALAEPVAMDKPAAARTPATQASAAAAALTVEGEIASRRAMPVSPPTIPYVWQYKLAQLAPEGMMVEAGQPIAVFESTEVTNQLMSQQSTLNERLRALEKLQLDQAEAERAGALALAEAQANAEKAERKASQPKELIRRVDYDKLVIERAEKAGLAKLAQAQLDAQRRARQAERAGLQTEAAQLKAQLAELQRGQAALTVTAPRRGLVLYRTNFNGEKFTAGSQIWMGLSVATLADPDQLCVNAKVPEAQAAAVAVGQAARVKVSGARQALLAKVSALGRVFHSKSGAQSTIVRDLELQFDTPPKDLKPGAAVQVELLPPAAARAAKTSTQS</sequence>
<accession>A0A6L6Q7P1</accession>
<evidence type="ECO:0000256" key="1">
    <source>
        <dbReference type="ARBA" id="ARBA00004196"/>
    </source>
</evidence>
<evidence type="ECO:0000256" key="2">
    <source>
        <dbReference type="ARBA" id="ARBA00023054"/>
    </source>
</evidence>
<comment type="subcellular location">
    <subcellularLocation>
        <location evidence="1">Cell envelope</location>
    </subcellularLocation>
</comment>
<evidence type="ECO:0000313" key="6">
    <source>
        <dbReference type="Proteomes" id="UP000484015"/>
    </source>
</evidence>
<dbReference type="InterPro" id="IPR050465">
    <property type="entry name" value="UPF0194_transport"/>
</dbReference>